<comment type="caution">
    <text evidence="1">The sequence shown here is derived from an EMBL/GenBank/DDBJ whole genome shotgun (WGS) entry which is preliminary data.</text>
</comment>
<evidence type="ECO:0000313" key="2">
    <source>
        <dbReference type="Proteomes" id="UP000706333"/>
    </source>
</evidence>
<dbReference type="RefSeq" id="WP_201155548.1">
    <property type="nucleotide sequence ID" value="NZ_NHSD01000083.1"/>
</dbReference>
<dbReference type="Gene3D" id="1.10.600.10">
    <property type="entry name" value="Farnesyl Diphosphate Synthase"/>
    <property type="match status" value="1"/>
</dbReference>
<dbReference type="SUPFAM" id="SSF48576">
    <property type="entry name" value="Terpenoid synthases"/>
    <property type="match status" value="1"/>
</dbReference>
<dbReference type="InterPro" id="IPR008949">
    <property type="entry name" value="Isoprenoid_synthase_dom_sf"/>
</dbReference>
<evidence type="ECO:0000313" key="1">
    <source>
        <dbReference type="EMBL" id="MBK5926024.1"/>
    </source>
</evidence>
<gene>
    <name evidence="1" type="ORF">CCR87_01415</name>
</gene>
<accession>A0A934WHM2</accession>
<reference evidence="1" key="1">
    <citation type="submission" date="2017-05" db="EMBL/GenBank/DDBJ databases">
        <authorList>
            <person name="Imhoff J.F."/>
            <person name="Rahn T."/>
            <person name="Kuenzel S."/>
            <person name="Neulinger S.C."/>
        </authorList>
    </citation>
    <scope>NUCLEOTIDE SEQUENCE</scope>
    <source>
        <strain evidence="1">LMG 28126</strain>
    </source>
</reference>
<feature type="non-terminal residue" evidence="1">
    <location>
        <position position="169"/>
    </location>
</feature>
<dbReference type="EMBL" id="NHSD01000083">
    <property type="protein sequence ID" value="MBK5926024.1"/>
    <property type="molecule type" value="Genomic_DNA"/>
</dbReference>
<reference evidence="1" key="2">
    <citation type="journal article" date="2020" name="Microorganisms">
        <title>Osmotic Adaptation and Compatible Solute Biosynthesis of Phototrophic Bacteria as Revealed from Genome Analyses.</title>
        <authorList>
            <person name="Imhoff J.F."/>
            <person name="Rahn T."/>
            <person name="Kunzel S."/>
            <person name="Keller A."/>
            <person name="Neulinger S.C."/>
        </authorList>
    </citation>
    <scope>NUCLEOTIDE SEQUENCE</scope>
    <source>
        <strain evidence="1">LMG 28126</strain>
    </source>
</reference>
<dbReference type="Pfam" id="PF00494">
    <property type="entry name" value="SQS_PSY"/>
    <property type="match status" value="1"/>
</dbReference>
<dbReference type="InterPro" id="IPR002060">
    <property type="entry name" value="Squ/phyt_synthse"/>
</dbReference>
<dbReference type="AlphaFoldDB" id="A0A934WHM2"/>
<organism evidence="1 2">
    <name type="scientific">Rhodobaculum claviforme</name>
    <dbReference type="NCBI Taxonomy" id="1549854"/>
    <lineage>
        <taxon>Bacteria</taxon>
        <taxon>Pseudomonadati</taxon>
        <taxon>Pseudomonadota</taxon>
        <taxon>Alphaproteobacteria</taxon>
        <taxon>Rhodobacterales</taxon>
        <taxon>Paracoccaceae</taxon>
        <taxon>Rhodobaculum</taxon>
    </lineage>
</organism>
<proteinExistence type="predicted"/>
<protein>
    <submittedName>
        <fullName evidence="1">Phytoene synthase</fullName>
    </submittedName>
</protein>
<dbReference type="Proteomes" id="UP000706333">
    <property type="component" value="Unassembled WGS sequence"/>
</dbReference>
<sequence length="169" mass="17396">MTVAACAAMVERGDPDRFLATMTAPEGDRARLWPLYAFNLEVARAPWASAEPMIGAMRLQFWTDTLEGIAEGAAPRAHEVAAPLTDLVRALNLPVAPLAGMVAARHDDLDTDAPADTAALWRYLEGTGGALMAQAARALGADDAQAAVAAEVGAAAAMASWLAAAGALA</sequence>
<keyword evidence="2" id="KW-1185">Reference proteome</keyword>
<name>A0A934WHM2_9RHOB</name>